<dbReference type="EMBL" id="CP026100">
    <property type="protein sequence ID" value="AYV46044.1"/>
    <property type="molecule type" value="Genomic_DNA"/>
</dbReference>
<reference evidence="2 3" key="1">
    <citation type="submission" date="2017-12" db="EMBL/GenBank/DDBJ databases">
        <title>The genome sequence of Caulobacter flavus CGMCC1 15093.</title>
        <authorList>
            <person name="Gao J."/>
            <person name="Mao X."/>
            <person name="Sun J."/>
        </authorList>
    </citation>
    <scope>NUCLEOTIDE SEQUENCE [LARGE SCALE GENOMIC DNA]</scope>
    <source>
        <strain evidence="2 3">CGMCC1 15093</strain>
    </source>
</reference>
<protein>
    <submittedName>
        <fullName evidence="2">Uncharacterized protein</fullName>
    </submittedName>
</protein>
<gene>
    <name evidence="1" type="ORF">C1707_07155</name>
    <name evidence="2" type="ORF">CFHF_01625</name>
</gene>
<sequence length="117" mass="12049">MKRSDAARAGAEKLKRAEAAIDAALRETAELVGLLPSLRLDAQLSAVIGQEAIETLGDTLIHILSARRTIVKAHGDLAEVRAQIGCGALAVGDMGKVEGGDQPRTAGLRAVEGGRAA</sequence>
<dbReference type="OrthoDB" id="7206175at2"/>
<reference evidence="1 4" key="2">
    <citation type="submission" date="2018-01" db="EMBL/GenBank/DDBJ databases">
        <title>Complete genome sequence of Caulobacter flavus RHGG3.</title>
        <authorList>
            <person name="Yang E."/>
        </authorList>
    </citation>
    <scope>NUCLEOTIDE SEQUENCE [LARGE SCALE GENOMIC DNA]</scope>
    <source>
        <strain evidence="1 4">RHGG3</strain>
    </source>
</reference>
<dbReference type="Proteomes" id="UP000281192">
    <property type="component" value="Chromosome"/>
</dbReference>
<dbReference type="AlphaFoldDB" id="A0A2N5D3K6"/>
<keyword evidence="4" id="KW-1185">Reference proteome</keyword>
<proteinExistence type="predicted"/>
<accession>A0A2N5D3K6</accession>
<name>A0A2N5D3K6_9CAUL</name>
<evidence type="ECO:0000313" key="1">
    <source>
        <dbReference type="EMBL" id="AYV46044.1"/>
    </source>
</evidence>
<dbReference type="Proteomes" id="UP000234483">
    <property type="component" value="Unassembled WGS sequence"/>
</dbReference>
<evidence type="ECO:0000313" key="3">
    <source>
        <dbReference type="Proteomes" id="UP000234483"/>
    </source>
</evidence>
<dbReference type="RefSeq" id="WP_101711289.1">
    <property type="nucleotide sequence ID" value="NZ_CP026100.1"/>
</dbReference>
<organism evidence="2 3">
    <name type="scientific">Caulobacter flavus</name>
    <dbReference type="NCBI Taxonomy" id="1679497"/>
    <lineage>
        <taxon>Bacteria</taxon>
        <taxon>Pseudomonadati</taxon>
        <taxon>Pseudomonadota</taxon>
        <taxon>Alphaproteobacteria</taxon>
        <taxon>Caulobacterales</taxon>
        <taxon>Caulobacteraceae</taxon>
        <taxon>Caulobacter</taxon>
    </lineage>
</organism>
<evidence type="ECO:0000313" key="2">
    <source>
        <dbReference type="EMBL" id="PLR20654.1"/>
    </source>
</evidence>
<evidence type="ECO:0000313" key="4">
    <source>
        <dbReference type="Proteomes" id="UP000281192"/>
    </source>
</evidence>
<dbReference type="KEGG" id="cfh:C1707_07155"/>
<dbReference type="EMBL" id="PJRQ01000005">
    <property type="protein sequence ID" value="PLR20654.1"/>
    <property type="molecule type" value="Genomic_DNA"/>
</dbReference>